<sequence length="72" mass="8314">MKDVKKLVTFTTNNHVAKSMVSPTSGKIFYKEGQLVVRKHGFKNGCIDVCGFKTRDYKDLNRDFGYGRRMYS</sequence>
<protein>
    <submittedName>
        <fullName evidence="1">Uncharacterized protein</fullName>
    </submittedName>
</protein>
<dbReference type="AlphaFoldDB" id="A0A9Q9CS72"/>
<gene>
    <name evidence="1" type="ORF">J0J70_01950</name>
</gene>
<evidence type="ECO:0000313" key="1">
    <source>
        <dbReference type="EMBL" id="UUF08813.1"/>
    </source>
</evidence>
<accession>A0A9Q9CS72</accession>
<dbReference type="EMBL" id="CP071250">
    <property type="protein sequence ID" value="UUF08813.1"/>
    <property type="molecule type" value="Genomic_DNA"/>
</dbReference>
<evidence type="ECO:0000313" key="2">
    <source>
        <dbReference type="Proteomes" id="UP001058072"/>
    </source>
</evidence>
<dbReference type="RefSeq" id="WP_212725148.1">
    <property type="nucleotide sequence ID" value="NZ_CP071250.1"/>
</dbReference>
<organism evidence="1 2">
    <name type="scientific">Turicibacter bilis</name>
    <dbReference type="NCBI Taxonomy" id="2735723"/>
    <lineage>
        <taxon>Bacteria</taxon>
        <taxon>Bacillati</taxon>
        <taxon>Bacillota</taxon>
        <taxon>Erysipelotrichia</taxon>
        <taxon>Erysipelotrichales</taxon>
        <taxon>Turicibacteraceae</taxon>
        <taxon>Turicibacter</taxon>
    </lineage>
</organism>
<name>A0A9Q9CS72_9FIRM</name>
<proteinExistence type="predicted"/>
<dbReference type="Proteomes" id="UP001058072">
    <property type="component" value="Chromosome"/>
</dbReference>
<reference evidence="1" key="1">
    <citation type="submission" date="2021-03" db="EMBL/GenBank/DDBJ databases">
        <title>Comparative Genomics and Metabolomics in the genus Turicibacter.</title>
        <authorList>
            <person name="Maki J."/>
            <person name="Looft T."/>
        </authorList>
    </citation>
    <scope>NUCLEOTIDE SEQUENCE</scope>
    <source>
        <strain evidence="1">ISU324</strain>
    </source>
</reference>